<reference evidence="2 3" key="1">
    <citation type="journal article" date="2010" name="J. Bacteriol.">
        <title>Genome sequence of the oligotrophic marine Gammaproteobacterium HTCC2143, isolated from the Oregon Coast.</title>
        <authorList>
            <person name="Oh H.M."/>
            <person name="Kang I."/>
            <person name="Ferriera S."/>
            <person name="Giovannoni S.J."/>
            <person name="Cho J.C."/>
        </authorList>
    </citation>
    <scope>NUCLEOTIDE SEQUENCE [LARGE SCALE GENOMIC DNA]</scope>
    <source>
        <strain evidence="2 3">HTCC2143</strain>
    </source>
</reference>
<name>A0YDY9_9GAMM</name>
<proteinExistence type="predicted"/>
<dbReference type="STRING" id="247633.GP2143_10512"/>
<evidence type="ECO:0000256" key="1">
    <source>
        <dbReference type="SAM" id="Phobius"/>
    </source>
</evidence>
<sequence length="62" mass="6629">MARAIAGTAIAWVALGTNKSMNPFFELFGYEGSIALGTSAIRLWLPCAGIALVMFSHKQKKA</sequence>
<organism evidence="2 3">
    <name type="scientific">marine gamma proteobacterium HTCC2143</name>
    <dbReference type="NCBI Taxonomy" id="247633"/>
    <lineage>
        <taxon>Bacteria</taxon>
        <taxon>Pseudomonadati</taxon>
        <taxon>Pseudomonadota</taxon>
        <taxon>Gammaproteobacteria</taxon>
        <taxon>Cellvibrionales</taxon>
        <taxon>Spongiibacteraceae</taxon>
        <taxon>BD1-7 clade</taxon>
    </lineage>
</organism>
<dbReference type="EMBL" id="AAVT01000005">
    <property type="protein sequence ID" value="EAW31023.1"/>
    <property type="molecule type" value="Genomic_DNA"/>
</dbReference>
<protein>
    <submittedName>
        <fullName evidence="2">Uncharacterized protein</fullName>
    </submittedName>
</protein>
<dbReference type="Proteomes" id="UP000004931">
    <property type="component" value="Unassembled WGS sequence"/>
</dbReference>
<evidence type="ECO:0000313" key="3">
    <source>
        <dbReference type="Proteomes" id="UP000004931"/>
    </source>
</evidence>
<keyword evidence="1" id="KW-0812">Transmembrane</keyword>
<accession>A0YDY9</accession>
<comment type="caution">
    <text evidence="2">The sequence shown here is derived from an EMBL/GenBank/DDBJ whole genome shotgun (WGS) entry which is preliminary data.</text>
</comment>
<evidence type="ECO:0000313" key="2">
    <source>
        <dbReference type="EMBL" id="EAW31023.1"/>
    </source>
</evidence>
<keyword evidence="1" id="KW-0472">Membrane</keyword>
<dbReference type="AlphaFoldDB" id="A0YDY9"/>
<feature type="transmembrane region" description="Helical" evidence="1">
    <location>
        <begin position="32"/>
        <end position="55"/>
    </location>
</feature>
<gene>
    <name evidence="2" type="ORF">GP2143_10512</name>
</gene>
<keyword evidence="1" id="KW-1133">Transmembrane helix</keyword>
<keyword evidence="3" id="KW-1185">Reference proteome</keyword>